<dbReference type="KEGG" id="ahg:AHOG_15010"/>
<gene>
    <name evidence="2" type="ORF">AHOG_15010</name>
</gene>
<feature type="region of interest" description="Disordered" evidence="1">
    <location>
        <begin position="129"/>
        <end position="148"/>
    </location>
</feature>
<evidence type="ECO:0000256" key="1">
    <source>
        <dbReference type="SAM" id="MobiDB-lite"/>
    </source>
</evidence>
<dbReference type="AlphaFoldDB" id="A0A221W4K6"/>
<feature type="compositionally biased region" description="Basic and acidic residues" evidence="1">
    <location>
        <begin position="212"/>
        <end position="223"/>
    </location>
</feature>
<organism evidence="2 3">
    <name type="scientific">Actinoalloteichus hoggarensis</name>
    <dbReference type="NCBI Taxonomy" id="1470176"/>
    <lineage>
        <taxon>Bacteria</taxon>
        <taxon>Bacillati</taxon>
        <taxon>Actinomycetota</taxon>
        <taxon>Actinomycetes</taxon>
        <taxon>Pseudonocardiales</taxon>
        <taxon>Pseudonocardiaceae</taxon>
        <taxon>Actinoalloteichus</taxon>
    </lineage>
</organism>
<evidence type="ECO:0000313" key="2">
    <source>
        <dbReference type="EMBL" id="ASO20643.1"/>
    </source>
</evidence>
<evidence type="ECO:0000313" key="3">
    <source>
        <dbReference type="Proteomes" id="UP000204221"/>
    </source>
</evidence>
<name>A0A221W4K6_9PSEU</name>
<feature type="region of interest" description="Disordered" evidence="1">
    <location>
        <begin position="193"/>
        <end position="239"/>
    </location>
</feature>
<proteinExistence type="predicted"/>
<keyword evidence="3" id="KW-1185">Reference proteome</keyword>
<sequence>MRSSRRMVRPWSSSRPVTRPDPGTPATTESVDRILRRAQPVAPRDSPEAGLTVYRSYTWQPVRRPRIIFRSDEHRHLSGLRSDERGSISEWRSDEHDRLLYIEYRFTGTPVGPTSLGSRGLRRPTLPAASAEAREGVGGGRLSRPRRAVTTGCSAVGLDLARSRGRGRVIRSPGGGAGRGRTCPPLRHTIRTSRRESLARTGRASKYSTAIARHDAVSRESASERPPAGDRVTARATAA</sequence>
<protein>
    <submittedName>
        <fullName evidence="2">Uncharacterized protein</fullName>
    </submittedName>
</protein>
<feature type="region of interest" description="Disordered" evidence="1">
    <location>
        <begin position="1"/>
        <end position="31"/>
    </location>
</feature>
<dbReference type="Proteomes" id="UP000204221">
    <property type="component" value="Chromosome"/>
</dbReference>
<accession>A0A221W4K6</accession>
<reference evidence="2 3" key="1">
    <citation type="submission" date="2017-07" db="EMBL/GenBank/DDBJ databases">
        <title>Complete genome sequence of Actinoalloteichus hoggarensis DSM 45943, type strain of Actinoalloteichus hoggarensis.</title>
        <authorList>
            <person name="Ruckert C."/>
            <person name="Nouioui I."/>
            <person name="Willmese J."/>
            <person name="van Wezel G."/>
            <person name="Klenk H.-P."/>
            <person name="Kalinowski J."/>
            <person name="Zotchev S.B."/>
        </authorList>
    </citation>
    <scope>NUCLEOTIDE SEQUENCE [LARGE SCALE GENOMIC DNA]</scope>
    <source>
        <strain evidence="2 3">DSM 45943</strain>
    </source>
</reference>
<dbReference type="EMBL" id="CP022521">
    <property type="protein sequence ID" value="ASO20643.1"/>
    <property type="molecule type" value="Genomic_DNA"/>
</dbReference>